<organism evidence="2 3">
    <name type="scientific">Cysteiniphilum litorale</name>
    <dbReference type="NCBI Taxonomy" id="2056700"/>
    <lineage>
        <taxon>Bacteria</taxon>
        <taxon>Pseudomonadati</taxon>
        <taxon>Pseudomonadota</taxon>
        <taxon>Gammaproteobacteria</taxon>
        <taxon>Thiotrichales</taxon>
        <taxon>Fastidiosibacteraceae</taxon>
        <taxon>Cysteiniphilum</taxon>
    </lineage>
</organism>
<name>A0A8J3E8J0_9GAMM</name>
<feature type="coiled-coil region" evidence="1">
    <location>
        <begin position="451"/>
        <end position="478"/>
    </location>
</feature>
<sequence length="988" mass="106997">MVENELASSEKSICPNAQNCRGSCHNQQVETLSNSWQYALMGAYAMTDYQPPTQDTPSFDSNESCGDNANDYDNMLKQSLSDQNSAYQSSIDQVANMDAIKQSMSDQQSQLYALKANATFTQPKRPELSSAGSPAQIQMMIANSHLDALKNYKGAIENCPDDMLSEQLNAQSNMGLNQQALTQQYDNALQQSITGHAQASRFPQANQFMLLQQSYTSAVSSLMPFARSHSALNANIGDFQQRMHDTSSELMQLYAMHSNAQSNQADVNAQMTKVQTSIANTQASFSQINATCQNNDLYQKSLQTEAGIYRAHIEATQVNYQLSQIKQDSSNTNTIANGNDLQQRISYISTQTQHISRQYWAARSADASTQYQPLATLNNQLQQHQLSEDSINQQMIKALNNAQNAADVINSAKGCKDFANRSGKYAQALGRLNTSLTQLNTHAATISNGYQQTLNDQLTQANEQMNGLQNAHAQQLAALSGCINDNKSMSQAQDHYAQSLGHFNQLQSQMKSQAITALNDSPQNGEKRLAQIQALQDKAMAAYAKAQADYAKLKAAYLEKLAEIQAAAQKMQSMLNSKLNAANAMTQNLSNQVSQTFCNVNPMISLSQSASINEIATLQPSTLKKLNQLNTELIKAQQSMSGLTSQSSSAQLTQNLAVINQSQAQVAAVLNDMQQQVNKQIAATKPKLCPLLSTGVDVMQSKADNIKQSLMQARMNFPSCPHATDQINDAYQQVNQLHSNFQQALNPSQDQVALPQNLLQLRDNALNMQANGNNLLVNGQTAMNTSVTLGQSVSLNTQAMANFPAMPNEGSLLASMQLPPLPDLNSLLPNNVVIPQVTDMLNQLTAALGCVMSAFATPSGSGEKMVAVSSGAEIRCMMGAAPLPLTVLPFGVNLSPGKPATLPINMIPFLNVKPFSPCTNPANPLVIASLGAPSTCMPLTVPWFPLATMTQGLSMPLVRQNSQLHCAFTAMSGMVTVVNPGQDAIEVA</sequence>
<accession>A0A8J3E8J0</accession>
<proteinExistence type="predicted"/>
<evidence type="ECO:0008006" key="4">
    <source>
        <dbReference type="Google" id="ProtNLM"/>
    </source>
</evidence>
<reference evidence="2" key="1">
    <citation type="journal article" date="2014" name="Int. J. Syst. Evol. Microbiol.">
        <title>Complete genome sequence of Corynebacterium casei LMG S-19264T (=DSM 44701T), isolated from a smear-ripened cheese.</title>
        <authorList>
            <consortium name="US DOE Joint Genome Institute (JGI-PGF)"/>
            <person name="Walter F."/>
            <person name="Albersmeier A."/>
            <person name="Kalinowski J."/>
            <person name="Ruckert C."/>
        </authorList>
    </citation>
    <scope>NUCLEOTIDE SEQUENCE</scope>
    <source>
        <strain evidence="2">CGMCC 1.15758</strain>
    </source>
</reference>
<keyword evidence="3" id="KW-1185">Reference proteome</keyword>
<gene>
    <name evidence="2" type="ORF">GCM10010995_10920</name>
</gene>
<dbReference type="EMBL" id="BMJS01000009">
    <property type="protein sequence ID" value="GGF95497.1"/>
    <property type="molecule type" value="Genomic_DNA"/>
</dbReference>
<dbReference type="Proteomes" id="UP000636949">
    <property type="component" value="Unassembled WGS sequence"/>
</dbReference>
<dbReference type="Pfam" id="PF14107">
    <property type="entry name" value="DUF4280"/>
    <property type="match status" value="1"/>
</dbReference>
<dbReference type="AlphaFoldDB" id="A0A8J3E8J0"/>
<dbReference type="InterPro" id="IPR025460">
    <property type="entry name" value="DUF4280"/>
</dbReference>
<protein>
    <recommendedName>
        <fullName evidence="4">DUF4280 domain-containing protein</fullName>
    </recommendedName>
</protein>
<keyword evidence="1" id="KW-0175">Coiled coil</keyword>
<comment type="caution">
    <text evidence="2">The sequence shown here is derived from an EMBL/GenBank/DDBJ whole genome shotgun (WGS) entry which is preliminary data.</text>
</comment>
<evidence type="ECO:0000313" key="2">
    <source>
        <dbReference type="EMBL" id="GGF95497.1"/>
    </source>
</evidence>
<reference evidence="2" key="2">
    <citation type="submission" date="2020-09" db="EMBL/GenBank/DDBJ databases">
        <authorList>
            <person name="Sun Q."/>
            <person name="Zhou Y."/>
        </authorList>
    </citation>
    <scope>NUCLEOTIDE SEQUENCE</scope>
    <source>
        <strain evidence="2">CGMCC 1.15758</strain>
    </source>
</reference>
<evidence type="ECO:0000256" key="1">
    <source>
        <dbReference type="SAM" id="Coils"/>
    </source>
</evidence>
<evidence type="ECO:0000313" key="3">
    <source>
        <dbReference type="Proteomes" id="UP000636949"/>
    </source>
</evidence>